<name>A0A2K9YD65_CLAUC</name>
<protein>
    <submittedName>
        <fullName evidence="2">Uncharacterized protein</fullName>
    </submittedName>
</protein>
<sequence length="487" mass="53019">MKLGSGFNSFTQELCIDHAVVRAEDSKPDVTEKALDQAGVAQSVAYKTSIIDKVTDVTDALNVCINFVWYAMKLTRSQINAAFTVKYDKLNADGHGGLMNTNTIKSSDMSFMISVKVVNQIIMDHSLTKFVPINGLRPNNFTSIYGDSFISGFQEGGDFTALISVKVSDREQLESVKAEAKLAFTGDKLQLTGDGDIEKSKKDFLAENETTISVSWTGGGQDLKKPNEDWTWDTMRAAALKFPELVAKTAMRTHAILTKYAALKSFQSIGPQYSPLSYEHAGNYATALQEAYLDYKNIAKNIQVLAFDVVNGTQNLTTKAFDHKDAAENAVKASKPALLASMTVQGGSNPSERPNDSASSDEDSFTAVKASDAAAGSATKASNHDSENTTLKDVQPLVIEAPYPPTIFGLEAARVHCRFMMNRIVSEVDAVTKHPAIATDELRPLPYMSPFLFQTLLPVGLPAFNSTGFQQTGFQETGFQQTGFQQT</sequence>
<organism evidence="2">
    <name type="scientific">Cladonia uncialis subsp. uncialis</name>
    <dbReference type="NCBI Taxonomy" id="180999"/>
    <lineage>
        <taxon>Eukaryota</taxon>
        <taxon>Fungi</taxon>
        <taxon>Dikarya</taxon>
        <taxon>Ascomycota</taxon>
        <taxon>Pezizomycotina</taxon>
        <taxon>Lecanoromycetes</taxon>
        <taxon>OSLEUM clade</taxon>
        <taxon>Lecanoromycetidae</taxon>
        <taxon>Lecanorales</taxon>
        <taxon>Lecanorineae</taxon>
        <taxon>Cladoniaceae</taxon>
        <taxon>Cladonia</taxon>
    </lineage>
</organism>
<dbReference type="EMBL" id="MG777473">
    <property type="protein sequence ID" value="AUW30791.1"/>
    <property type="molecule type" value="Genomic_DNA"/>
</dbReference>
<accession>A0A2K9YD65</accession>
<evidence type="ECO:0000256" key="1">
    <source>
        <dbReference type="SAM" id="MobiDB-lite"/>
    </source>
</evidence>
<evidence type="ECO:0000313" key="2">
    <source>
        <dbReference type="EMBL" id="AUW30791.1"/>
    </source>
</evidence>
<dbReference type="AlphaFoldDB" id="A0A2K9YD65"/>
<proteinExistence type="predicted"/>
<reference evidence="2" key="1">
    <citation type="submission" date="2017-12" db="EMBL/GenBank/DDBJ databases">
        <title>Genome Sequencing Reveals a Rich Biosynthetic Potential.</title>
        <authorList>
            <person name="Bertrand R.L."/>
            <person name="Abdel-Hameed M.E."/>
            <person name="Sorensen J.L."/>
        </authorList>
    </citation>
    <scope>NUCLEOTIDE SEQUENCE</scope>
</reference>
<feature type="compositionally biased region" description="Polar residues" evidence="1">
    <location>
        <begin position="343"/>
        <end position="358"/>
    </location>
</feature>
<feature type="region of interest" description="Disordered" evidence="1">
    <location>
        <begin position="343"/>
        <end position="366"/>
    </location>
</feature>